<keyword evidence="3" id="KW-1185">Reference proteome</keyword>
<dbReference type="RefSeq" id="XP_045571997.1">
    <property type="nucleotide sequence ID" value="XM_045716041.1"/>
</dbReference>
<feature type="domain" description="BEN" evidence="2">
    <location>
        <begin position="362"/>
        <end position="470"/>
    </location>
</feature>
<dbReference type="Proteomes" id="UP001652741">
    <property type="component" value="Chromosome ssa03"/>
</dbReference>
<dbReference type="SMART" id="SM01025">
    <property type="entry name" value="BEN"/>
    <property type="match status" value="1"/>
</dbReference>
<dbReference type="PROSITE" id="PS51457">
    <property type="entry name" value="BEN"/>
    <property type="match status" value="1"/>
</dbReference>
<sequence length="470" mass="52424">MESAGAEAPTLSMEERVTHHANILHRLGTAMDQVLALLESWEKSAPPPTPAATGQPAGCPRAFQSGPFHSTSQSSCSNAHGDKGGCSLEDQRGSLLLRPLWSQRAHCRPVLERLAREFRGQAEHHFDTSENRLISDAFAQECSRVLTLLNSGRFVEPQDPLPSSVTSHIKQEESYLGLGGSQSQTRVKCLSPTLGKPRPKESSTVDPDEEAQRSHWSQKQTCAFLHIFTKSLQSYLITGLQQPHPDLGLEVERGPPAESRVSPSNNLGGWSSPAPSESYGHPSSTLPEEEEESSCPRCVELEQEMLCLQKENEELRNKLDNTPAPCQNVLDFFKTVLQHHNQFIQPMSQEQQTEGSKQLLGNYPLFITNKQWDEAVNSSKKDGRRLLRYLIRFVFTTDELKYSCGLGKRQRSVHSGEPGPERQPLNPVKVTCLRGTGVISTEEMCTKATCILLKRCVLKQQVCYRYKILI</sequence>
<protein>
    <submittedName>
        <fullName evidence="4">BEN domain-containing protein 4-like</fullName>
    </submittedName>
</protein>
<dbReference type="InterPro" id="IPR038950">
    <property type="entry name" value="BEND4"/>
</dbReference>
<feature type="compositionally biased region" description="Low complexity" evidence="1">
    <location>
        <begin position="51"/>
        <end position="60"/>
    </location>
</feature>
<evidence type="ECO:0000313" key="4">
    <source>
        <dbReference type="RefSeq" id="XP_045571997.1"/>
    </source>
</evidence>
<evidence type="ECO:0000259" key="2">
    <source>
        <dbReference type="PROSITE" id="PS51457"/>
    </source>
</evidence>
<dbReference type="PANTHER" id="PTHR35082:SF1">
    <property type="entry name" value="BEN DOMAIN-CONTAINING PROTEIN 4"/>
    <property type="match status" value="1"/>
</dbReference>
<feature type="region of interest" description="Disordered" evidence="1">
    <location>
        <begin position="247"/>
        <end position="292"/>
    </location>
</feature>
<feature type="region of interest" description="Disordered" evidence="1">
    <location>
        <begin position="174"/>
        <end position="215"/>
    </location>
</feature>
<gene>
    <name evidence="4" type="primary">LOC106600618</name>
</gene>
<organism evidence="3 4">
    <name type="scientific">Salmo salar</name>
    <name type="common">Atlantic salmon</name>
    <dbReference type="NCBI Taxonomy" id="8030"/>
    <lineage>
        <taxon>Eukaryota</taxon>
        <taxon>Metazoa</taxon>
        <taxon>Chordata</taxon>
        <taxon>Craniata</taxon>
        <taxon>Vertebrata</taxon>
        <taxon>Euteleostomi</taxon>
        <taxon>Actinopterygii</taxon>
        <taxon>Neopterygii</taxon>
        <taxon>Teleostei</taxon>
        <taxon>Protacanthopterygii</taxon>
        <taxon>Salmoniformes</taxon>
        <taxon>Salmonidae</taxon>
        <taxon>Salmoninae</taxon>
        <taxon>Salmo</taxon>
    </lineage>
</organism>
<accession>A0ABM3ELR7</accession>
<feature type="compositionally biased region" description="Polar residues" evidence="1">
    <location>
        <begin position="261"/>
        <end position="286"/>
    </location>
</feature>
<dbReference type="PANTHER" id="PTHR35082">
    <property type="entry name" value="BEN DOMAIN-CONTAINING PROTEIN 4"/>
    <property type="match status" value="1"/>
</dbReference>
<feature type="compositionally biased region" description="Polar residues" evidence="1">
    <location>
        <begin position="67"/>
        <end position="78"/>
    </location>
</feature>
<feature type="region of interest" description="Disordered" evidence="1">
    <location>
        <begin position="43"/>
        <end position="82"/>
    </location>
</feature>
<reference evidence="4" key="1">
    <citation type="submission" date="2025-08" db="UniProtKB">
        <authorList>
            <consortium name="RefSeq"/>
        </authorList>
    </citation>
    <scope>IDENTIFICATION</scope>
</reference>
<name>A0ABM3ELR7_SALSA</name>
<dbReference type="GeneID" id="106600618"/>
<evidence type="ECO:0000313" key="3">
    <source>
        <dbReference type="Proteomes" id="UP001652741"/>
    </source>
</evidence>
<evidence type="ECO:0000256" key="1">
    <source>
        <dbReference type="SAM" id="MobiDB-lite"/>
    </source>
</evidence>
<proteinExistence type="predicted"/>
<dbReference type="InterPro" id="IPR018379">
    <property type="entry name" value="BEN_domain"/>
</dbReference>